<dbReference type="AlphaFoldDB" id="A0A060R9T1"/>
<accession>A0A060R9T1</accession>
<dbReference type="EMBL" id="HG934468">
    <property type="protein sequence ID" value="CDN30563.1"/>
    <property type="molecule type" value="Genomic_DNA"/>
</dbReference>
<evidence type="ECO:0000313" key="1">
    <source>
        <dbReference type="EMBL" id="CDN30563.1"/>
    </source>
</evidence>
<dbReference type="Proteomes" id="UP000027616">
    <property type="component" value="Chromosome I"/>
</dbReference>
<dbReference type="eggNOG" id="ENOG5030JAR">
    <property type="taxonomic scope" value="Bacteria"/>
</dbReference>
<gene>
    <name evidence="1" type="ORF">BN938_0458</name>
</gene>
<name>A0A060R9T1_9BACT</name>
<evidence type="ECO:0000313" key="2">
    <source>
        <dbReference type="Proteomes" id="UP000027616"/>
    </source>
</evidence>
<dbReference type="HOGENOM" id="CLU_1530851_0_0_10"/>
<reference evidence="1 2" key="1">
    <citation type="journal article" date="2015" name="Genome Announc.">
        <title>Complete Genome Sequence of the Novel Leech Symbiont Mucinivorans hirudinis M3T.</title>
        <authorList>
            <person name="Nelson M.C."/>
            <person name="Bomar L."/>
            <person name="Graf J."/>
        </authorList>
    </citation>
    <scope>NUCLEOTIDE SEQUENCE [LARGE SCALE GENOMIC DNA]</scope>
    <source>
        <strain evidence="2">M3</strain>
    </source>
</reference>
<organism evidence="1 2">
    <name type="scientific">Mucinivorans hirudinis</name>
    <dbReference type="NCBI Taxonomy" id="1433126"/>
    <lineage>
        <taxon>Bacteria</taxon>
        <taxon>Pseudomonadati</taxon>
        <taxon>Bacteroidota</taxon>
        <taxon>Bacteroidia</taxon>
        <taxon>Bacteroidales</taxon>
        <taxon>Rikenellaceae</taxon>
        <taxon>Mucinivorans</taxon>
    </lineage>
</organism>
<dbReference type="KEGG" id="rbc:BN938_0458"/>
<sequence>MHKTTQNKTLTEPNEIDIIVIEQINNPEADEVSTAESPIYINISDSIDIKFRRFREWIDINTPNVGKMREPFSTTQYERIFAEYPREDVLNILLAMENYLPLRSKNKSAYLTAKNWLNRQRQQSAQRQSNFQPSKLGKVDKVLSVLKEIENEQTTNFRGYQGAQMLGADSGTGAE</sequence>
<proteinExistence type="predicted"/>
<dbReference type="STRING" id="1433126.BN938_0458"/>
<protein>
    <submittedName>
        <fullName evidence="1">Uncharacterized protein</fullName>
    </submittedName>
</protein>
<keyword evidence="2" id="KW-1185">Reference proteome</keyword>
<dbReference type="OrthoDB" id="1009602at2"/>